<gene>
    <name evidence="5" type="ORF">SAMN06265376_10952</name>
</gene>
<evidence type="ECO:0000313" key="6">
    <source>
        <dbReference type="Proteomes" id="UP000198379"/>
    </source>
</evidence>
<keyword evidence="1 2" id="KW-0732">Signal</keyword>
<organism evidence="5 6">
    <name type="scientific">Dokdonia pacifica</name>
    <dbReference type="NCBI Taxonomy" id="1627892"/>
    <lineage>
        <taxon>Bacteria</taxon>
        <taxon>Pseudomonadati</taxon>
        <taxon>Bacteroidota</taxon>
        <taxon>Flavobacteriia</taxon>
        <taxon>Flavobacteriales</taxon>
        <taxon>Flavobacteriaceae</taxon>
        <taxon>Dokdonia</taxon>
    </lineage>
</organism>
<dbReference type="SUPFAM" id="SSF69318">
    <property type="entry name" value="Integrin alpha N-terminal domain"/>
    <property type="match status" value="1"/>
</dbReference>
<dbReference type="InterPro" id="IPR027039">
    <property type="entry name" value="Crtac1"/>
</dbReference>
<dbReference type="InterPro" id="IPR028994">
    <property type="entry name" value="Integrin_alpha_N"/>
</dbReference>
<dbReference type="Gene3D" id="2.130.10.130">
    <property type="entry name" value="Integrin alpha, N-terminal"/>
    <property type="match status" value="1"/>
</dbReference>
<dbReference type="OrthoDB" id="9816120at2"/>
<dbReference type="AlphaFoldDB" id="A0A239CYC3"/>
<dbReference type="Pfam" id="PF07593">
    <property type="entry name" value="UnbV_ASPIC"/>
    <property type="match status" value="1"/>
</dbReference>
<dbReference type="Proteomes" id="UP000198379">
    <property type="component" value="Unassembled WGS sequence"/>
</dbReference>
<feature type="domain" description="Secretion system C-terminal sorting" evidence="4">
    <location>
        <begin position="505"/>
        <end position="574"/>
    </location>
</feature>
<evidence type="ECO:0000259" key="3">
    <source>
        <dbReference type="Pfam" id="PF07593"/>
    </source>
</evidence>
<dbReference type="NCBIfam" id="TIGR04183">
    <property type="entry name" value="Por_Secre_tail"/>
    <property type="match status" value="1"/>
</dbReference>
<protein>
    <submittedName>
        <fullName evidence="5">Por secretion system C-terminal sorting domain-containing protein</fullName>
    </submittedName>
</protein>
<evidence type="ECO:0000313" key="5">
    <source>
        <dbReference type="EMBL" id="SNS25246.1"/>
    </source>
</evidence>
<dbReference type="Pfam" id="PF13517">
    <property type="entry name" value="FG-GAP_3"/>
    <property type="match status" value="2"/>
</dbReference>
<dbReference type="InterPro" id="IPR026444">
    <property type="entry name" value="Secre_tail"/>
</dbReference>
<evidence type="ECO:0000259" key="4">
    <source>
        <dbReference type="Pfam" id="PF18962"/>
    </source>
</evidence>
<dbReference type="PANTHER" id="PTHR16026">
    <property type="entry name" value="CARTILAGE ACIDIC PROTEIN 1"/>
    <property type="match status" value="1"/>
</dbReference>
<dbReference type="EMBL" id="FZNY01000009">
    <property type="protein sequence ID" value="SNS25246.1"/>
    <property type="molecule type" value="Genomic_DNA"/>
</dbReference>
<keyword evidence="6" id="KW-1185">Reference proteome</keyword>
<accession>A0A239CYC3</accession>
<evidence type="ECO:0000256" key="1">
    <source>
        <dbReference type="ARBA" id="ARBA00022729"/>
    </source>
</evidence>
<sequence>MKRKLYSLAAIILVSAFAKAQVTFTDATNLLENQTLSSGVAMAVVDMNNDRLDDIIRLDNGINLQIEYQQPDGSFNRLQIGNVASPWGISIADVDENGFNDIIVGGSYDGLRLLTANDDGTDFSLTTLGGPAIFVQNTNFADINNDGAIDYFACHDDGISSPYENDGSGDFTYNLDLINAVTAGDSDNSGNYGSIWTDYDNDGDLDVFISKCRLQAAGNPDDPRRLNLLYQNDGSNNFTEVAEEAGLRPRRQTWSTNFEDIDNDGDLDAVMVNHGLSSQIYENNGDGTFTDITASSGVSAQLSALGLGIQVMMEDFNNDTFIDIFLTSTDQNHLLLLNDGDKTFTSVSNAFSDSNDEIQSAAVGDLNNDGFIDVVTGYASGFNNPSNTDDQLFLNDGNDNNWIKIALQGDESNSNGIGARIEIEGSWGSQIREVRAGESYGTQNSLITHFGLGAATDIETITITWPSGIEDIIEDIDSNITITIAEGEGLLGLEDVVNTSGVSSIFPNPATTQINFTTTSEIQENTIYVYDLLGRQVIAQSMQTVGTQTINVSSLNSGVYFVSIGNSVQKFIKK</sequence>
<dbReference type="InterPro" id="IPR013517">
    <property type="entry name" value="FG-GAP"/>
</dbReference>
<proteinExistence type="predicted"/>
<reference evidence="5 6" key="1">
    <citation type="submission" date="2017-06" db="EMBL/GenBank/DDBJ databases">
        <authorList>
            <person name="Kim H.J."/>
            <person name="Triplett B.A."/>
        </authorList>
    </citation>
    <scope>NUCLEOTIDE SEQUENCE [LARGE SCALE GENOMIC DNA]</scope>
    <source>
        <strain evidence="5 6">DSM 25597</strain>
    </source>
</reference>
<dbReference type="Pfam" id="PF18962">
    <property type="entry name" value="Por_Secre_tail"/>
    <property type="match status" value="1"/>
</dbReference>
<name>A0A239CYC3_9FLAO</name>
<dbReference type="InterPro" id="IPR011519">
    <property type="entry name" value="UnbV_ASPIC"/>
</dbReference>
<evidence type="ECO:0000256" key="2">
    <source>
        <dbReference type="SAM" id="SignalP"/>
    </source>
</evidence>
<feature type="domain" description="ASPIC/UnbV" evidence="3">
    <location>
        <begin position="416"/>
        <end position="482"/>
    </location>
</feature>
<feature type="signal peptide" evidence="2">
    <location>
        <begin position="1"/>
        <end position="20"/>
    </location>
</feature>
<dbReference type="PANTHER" id="PTHR16026:SF0">
    <property type="entry name" value="CARTILAGE ACIDIC PROTEIN 1"/>
    <property type="match status" value="1"/>
</dbReference>
<dbReference type="RefSeq" id="WP_089373544.1">
    <property type="nucleotide sequence ID" value="NZ_BMEP01000001.1"/>
</dbReference>
<feature type="chain" id="PRO_5012421373" evidence="2">
    <location>
        <begin position="21"/>
        <end position="574"/>
    </location>
</feature>